<dbReference type="EMBL" id="CM017321">
    <property type="protein sequence ID" value="KAE7995617.1"/>
    <property type="molecule type" value="Genomic_DNA"/>
</dbReference>
<dbReference type="OrthoDB" id="2343925at2759"/>
<dbReference type="FunFam" id="1.10.600.10:FF:000036">
    <property type="entry name" value="cis-abienol synthase, chloroplastic"/>
    <property type="match status" value="1"/>
</dbReference>
<feature type="domain" description="Terpene synthase N-terminal" evidence="6">
    <location>
        <begin position="206"/>
        <end position="413"/>
    </location>
</feature>
<evidence type="ECO:0000256" key="5">
    <source>
        <dbReference type="SAM" id="Coils"/>
    </source>
</evidence>
<name>A0A5N6Q8Q6_9ROSI</name>
<dbReference type="Gene3D" id="1.10.600.10">
    <property type="entry name" value="Farnesyl Diphosphate Synthase"/>
    <property type="match status" value="1"/>
</dbReference>
<comment type="cofactor">
    <cofactor evidence="1">
        <name>Mg(2+)</name>
        <dbReference type="ChEBI" id="CHEBI:18420"/>
    </cofactor>
</comment>
<dbReference type="InterPro" id="IPR005630">
    <property type="entry name" value="Terpene_synthase_metal-bd"/>
</dbReference>
<feature type="domain" description="Terpene synthase metal-binding" evidence="7">
    <location>
        <begin position="483"/>
        <end position="717"/>
    </location>
</feature>
<dbReference type="GO" id="GO:0016102">
    <property type="term" value="P:diterpenoid biosynthetic process"/>
    <property type="evidence" value="ECO:0007669"/>
    <property type="project" value="TreeGrafter"/>
</dbReference>
<dbReference type="InterPro" id="IPR008949">
    <property type="entry name" value="Isoprenoid_synthase_dom_sf"/>
</dbReference>
<dbReference type="Gene3D" id="1.50.10.160">
    <property type="match status" value="1"/>
</dbReference>
<evidence type="ECO:0000259" key="6">
    <source>
        <dbReference type="Pfam" id="PF01397"/>
    </source>
</evidence>
<dbReference type="InterPro" id="IPR036965">
    <property type="entry name" value="Terpene_synth_N_sf"/>
</dbReference>
<keyword evidence="4" id="KW-0456">Lyase</keyword>
<evidence type="ECO:0000259" key="7">
    <source>
        <dbReference type="Pfam" id="PF03936"/>
    </source>
</evidence>
<dbReference type="PANTHER" id="PTHR31739">
    <property type="entry name" value="ENT-COPALYL DIPHOSPHATE SYNTHASE, CHLOROPLASTIC"/>
    <property type="match status" value="1"/>
</dbReference>
<dbReference type="Pfam" id="PF03936">
    <property type="entry name" value="Terpene_synth_C"/>
    <property type="match status" value="1"/>
</dbReference>
<evidence type="ECO:0000256" key="3">
    <source>
        <dbReference type="ARBA" id="ARBA00022842"/>
    </source>
</evidence>
<keyword evidence="3" id="KW-0460">Magnesium</keyword>
<evidence type="ECO:0000256" key="4">
    <source>
        <dbReference type="ARBA" id="ARBA00023239"/>
    </source>
</evidence>
<reference evidence="8 9" key="1">
    <citation type="submission" date="2019-06" db="EMBL/GenBank/DDBJ databases">
        <title>A chromosomal-level reference genome of Carpinus fangiana (Coryloideae, Betulaceae).</title>
        <authorList>
            <person name="Yang X."/>
            <person name="Wang Z."/>
            <person name="Zhang L."/>
            <person name="Hao G."/>
            <person name="Liu J."/>
            <person name="Yang Y."/>
        </authorList>
    </citation>
    <scope>NUCLEOTIDE SEQUENCE [LARGE SCALE GENOMIC DNA]</scope>
    <source>
        <strain evidence="8">Cfa_2016G</strain>
        <tissue evidence="8">Leaf</tissue>
    </source>
</reference>
<dbReference type="SFLD" id="SFLDG01014">
    <property type="entry name" value="Terpene_Cyclase_Like_1_N-term"/>
    <property type="match status" value="1"/>
</dbReference>
<gene>
    <name evidence="8" type="ORF">FH972_000393</name>
</gene>
<evidence type="ECO:0000256" key="2">
    <source>
        <dbReference type="ARBA" id="ARBA00022723"/>
    </source>
</evidence>
<keyword evidence="5" id="KW-0175">Coiled coil</keyword>
<evidence type="ECO:0000256" key="1">
    <source>
        <dbReference type="ARBA" id="ARBA00001946"/>
    </source>
</evidence>
<evidence type="ECO:0008006" key="10">
    <source>
        <dbReference type="Google" id="ProtNLM"/>
    </source>
</evidence>
<dbReference type="FunFam" id="1.50.10.130:FF:000002">
    <property type="entry name" value="Ent-copalyl diphosphate synthase, chloroplastic"/>
    <property type="match status" value="1"/>
</dbReference>
<dbReference type="GO" id="GO:0010333">
    <property type="term" value="F:terpene synthase activity"/>
    <property type="evidence" value="ECO:0007669"/>
    <property type="project" value="InterPro"/>
</dbReference>
<dbReference type="GO" id="GO:0000287">
    <property type="term" value="F:magnesium ion binding"/>
    <property type="evidence" value="ECO:0007669"/>
    <property type="project" value="InterPro"/>
</dbReference>
<dbReference type="SUPFAM" id="SSF48239">
    <property type="entry name" value="Terpenoid cyclases/Protein prenyltransferases"/>
    <property type="match status" value="2"/>
</dbReference>
<dbReference type="InterPro" id="IPR001906">
    <property type="entry name" value="Terpene_synth_N"/>
</dbReference>
<sequence length="842" mass="96335">MDLSSEQSSIQSLVNKMKVEMFSSNCDTHSFISPSAYDTAWLAMIPDPHQPSQPMFKNCLDWVLHNQKDEGSWGDCDAHGMPTIECLPATLACIVALKKWNVGTVCVEKGLGFIEANTEKLLEAMDNHVPRPRWYAIVFPGMVELARTVGVRLIFLPGSSGVVSELFNKRQQILEKEKDADTYQNLPLLSYLEALAASYEIDENDIIKHLSSDGSLFQSPSATASAFMATGNKHCLAYLLSLVERCDGGVPATYPMDGELIKLCLVNQVFRLGLAEHFIEETEKVLAKVYRNYMNQESWAKPSNLVAAQQALFKDSLAFRLLRMHGYALPSDSFCWFLQHEDIRDQIENNQEYFSCAMINVYRATDLMFSGEYDLQEARSFSKKLLEKTVSVGTRDQTHFISSNLRGVIEHELRLPWFARLDHLEHRMWIEEQDSNVLWMGKASSHRLSCHLADELVRLAVQSYEFRQSVYKNELEELKRWSKDWGLSDMGFGREKTTYCYFAIASSCSLPYDSDIRMMVAKSAILITVADDFFDMEGSLIQLKDLTDAVQRWDSKGLSGHSKIIFDALDNLVREIATKYLQQQGRDIINNLQDIWYETFASWFTESTWGKTGRIPSMKEYLETGMTSIATHTIVLPASCFLNPSLPISKLRSQQYESITKLLMLIARLLNDVQSYQKEKDEGKINSVLLYLKENPEADIEDSIAFVREILDEKKKEFLQHVLMDEFSDLPKPCKHLHLSCLKVFQMFFNSTNGYDSNTQMLQDINKAFYIPLEVGNSNPPKPLPLQTGAKKEYLKINSYFNRPSMHYMRRSFATRQISWPASRDGGLGKMFMPPKLRFCFT</sequence>
<dbReference type="InterPro" id="IPR008930">
    <property type="entry name" value="Terpenoid_cyclase/PrenylTrfase"/>
</dbReference>
<dbReference type="AlphaFoldDB" id="A0A5N6Q8Q6"/>
<feature type="coiled-coil region" evidence="5">
    <location>
        <begin position="659"/>
        <end position="686"/>
    </location>
</feature>
<dbReference type="Pfam" id="PF01397">
    <property type="entry name" value="Terpene_synth"/>
    <property type="match status" value="1"/>
</dbReference>
<dbReference type="PANTHER" id="PTHR31739:SF25">
    <property type="entry name" value="(E,E)-GERANYLLINALOOL SYNTHASE"/>
    <property type="match status" value="1"/>
</dbReference>
<dbReference type="SUPFAM" id="SSF48576">
    <property type="entry name" value="Terpenoid synthases"/>
    <property type="match status" value="1"/>
</dbReference>
<dbReference type="InterPro" id="IPR050148">
    <property type="entry name" value="Terpene_synthase-like"/>
</dbReference>
<organism evidence="8 9">
    <name type="scientific">Carpinus fangiana</name>
    <dbReference type="NCBI Taxonomy" id="176857"/>
    <lineage>
        <taxon>Eukaryota</taxon>
        <taxon>Viridiplantae</taxon>
        <taxon>Streptophyta</taxon>
        <taxon>Embryophyta</taxon>
        <taxon>Tracheophyta</taxon>
        <taxon>Spermatophyta</taxon>
        <taxon>Magnoliopsida</taxon>
        <taxon>eudicotyledons</taxon>
        <taxon>Gunneridae</taxon>
        <taxon>Pentapetalae</taxon>
        <taxon>rosids</taxon>
        <taxon>fabids</taxon>
        <taxon>Fagales</taxon>
        <taxon>Betulaceae</taxon>
        <taxon>Carpinus</taxon>
    </lineage>
</organism>
<keyword evidence="2" id="KW-0479">Metal-binding</keyword>
<dbReference type="Proteomes" id="UP000327013">
    <property type="component" value="Chromosome 1"/>
</dbReference>
<keyword evidence="9" id="KW-1185">Reference proteome</keyword>
<protein>
    <recommendedName>
        <fullName evidence="10">(+)-delta-cadinene synthase</fullName>
    </recommendedName>
</protein>
<evidence type="ECO:0000313" key="9">
    <source>
        <dbReference type="Proteomes" id="UP000327013"/>
    </source>
</evidence>
<evidence type="ECO:0000313" key="8">
    <source>
        <dbReference type="EMBL" id="KAE7995617.1"/>
    </source>
</evidence>
<accession>A0A5N6Q8Q6</accession>
<proteinExistence type="predicted"/>
<dbReference type="Gene3D" id="1.50.10.130">
    <property type="entry name" value="Terpene synthase, N-terminal domain"/>
    <property type="match status" value="1"/>
</dbReference>